<comment type="caution">
    <text evidence="2">The sequence shown here is derived from an EMBL/GenBank/DDBJ whole genome shotgun (WGS) entry which is preliminary data.</text>
</comment>
<dbReference type="CDD" id="cd14852">
    <property type="entry name" value="LD-carboxypeptidase"/>
    <property type="match status" value="1"/>
</dbReference>
<dbReference type="PANTHER" id="PTHR34385">
    <property type="entry name" value="D-ALANYL-D-ALANINE CARBOXYPEPTIDASE"/>
    <property type="match status" value="1"/>
</dbReference>
<dbReference type="PANTHER" id="PTHR34385:SF1">
    <property type="entry name" value="PEPTIDOGLYCAN L-ALANYL-D-GLUTAMATE ENDOPEPTIDASE CWLK"/>
    <property type="match status" value="1"/>
</dbReference>
<accession>A0ABU9XPP1</accession>
<dbReference type="SUPFAM" id="SSF55166">
    <property type="entry name" value="Hedgehog/DD-peptidase"/>
    <property type="match status" value="1"/>
</dbReference>
<dbReference type="RefSeq" id="WP_345862408.1">
    <property type="nucleotide sequence ID" value="NZ_JBDIMF010000001.1"/>
</dbReference>
<dbReference type="InterPro" id="IPR058193">
    <property type="entry name" value="VanY/YodJ_core_dom"/>
</dbReference>
<sequence>MTLLLKIIIGACGWLLGMAPALALALPVPLCATQSAETGADGRALGHLPYGQGAEADLLSAPPGFSIGGPCRLQRAAADDLIRLLQAADAVPGVAGTLRGVSCFRSIEYQRQVFCGQIGADKRFASAAERARVVAPPAFSEHATGYTLDFAIRPSPDCPDVDACIIWHPAGRWLLAHAREFGFELSFPAGNAQGVSWEPWHWRWVGTSPRAPGAAAARAVFARAAANYPAIPGLYLKPPRVVSTLPQPAFPLYFPRLPGM</sequence>
<proteinExistence type="predicted"/>
<evidence type="ECO:0000313" key="2">
    <source>
        <dbReference type="EMBL" id="MEN2785035.1"/>
    </source>
</evidence>
<reference evidence="2 3" key="1">
    <citation type="submission" date="2024-05" db="EMBL/GenBank/DDBJ databases">
        <authorList>
            <person name="Liu Q."/>
            <person name="Xin Y.-H."/>
        </authorList>
    </citation>
    <scope>NUCLEOTIDE SEQUENCE [LARGE SCALE GENOMIC DNA]</scope>
    <source>
        <strain evidence="2 3">CGMCC 1.15349</strain>
    </source>
</reference>
<dbReference type="Gene3D" id="3.30.1380.10">
    <property type="match status" value="1"/>
</dbReference>
<feature type="domain" description="D-alanyl-D-alanine carboxypeptidase-like core" evidence="1">
    <location>
        <begin position="72"/>
        <end position="206"/>
    </location>
</feature>
<dbReference type="EMBL" id="JBDIMF010000001">
    <property type="protein sequence ID" value="MEN2785035.1"/>
    <property type="molecule type" value="Genomic_DNA"/>
</dbReference>
<dbReference type="InterPro" id="IPR052179">
    <property type="entry name" value="DD-CPase-like"/>
</dbReference>
<evidence type="ECO:0000259" key="1">
    <source>
        <dbReference type="Pfam" id="PF02557"/>
    </source>
</evidence>
<dbReference type="InterPro" id="IPR003709">
    <property type="entry name" value="VanY-like_core_dom"/>
</dbReference>
<dbReference type="Proteomes" id="UP001404104">
    <property type="component" value="Unassembled WGS sequence"/>
</dbReference>
<dbReference type="InterPro" id="IPR009045">
    <property type="entry name" value="Zn_M74/Hedgehog-like"/>
</dbReference>
<organism evidence="2 3">
    <name type="scientific">Sphingomonas qilianensis</name>
    <dbReference type="NCBI Taxonomy" id="1736690"/>
    <lineage>
        <taxon>Bacteria</taxon>
        <taxon>Pseudomonadati</taxon>
        <taxon>Pseudomonadota</taxon>
        <taxon>Alphaproteobacteria</taxon>
        <taxon>Sphingomonadales</taxon>
        <taxon>Sphingomonadaceae</taxon>
        <taxon>Sphingomonas</taxon>
    </lineage>
</organism>
<dbReference type="Pfam" id="PF02557">
    <property type="entry name" value="VanY"/>
    <property type="match status" value="1"/>
</dbReference>
<evidence type="ECO:0000313" key="3">
    <source>
        <dbReference type="Proteomes" id="UP001404104"/>
    </source>
</evidence>
<name>A0ABU9XPP1_9SPHN</name>
<protein>
    <submittedName>
        <fullName evidence="2">M15 family metallopeptidase</fullName>
    </submittedName>
</protein>
<keyword evidence="3" id="KW-1185">Reference proteome</keyword>
<gene>
    <name evidence="2" type="ORF">ABC969_01200</name>
</gene>